<dbReference type="Pfam" id="PF09835">
    <property type="entry name" value="DUF2062"/>
    <property type="match status" value="1"/>
</dbReference>
<accession>A0ABV6FUW4</accession>
<sequence length="158" mass="17628">MSFNLRKPWAKLTLLFKQGLSPKQLANSMALAFLIGVFPIYGTTSLILTFLAIRFKLNLPLILSVNYLLTPLQLLLIIPFIRAGEFIFGFDNLDLSLEGLQASFEAGYFKAISQFADRLAIAIGAWGLLGIPLYLMVYLTVFYALKMYKVSKSSTTTS</sequence>
<evidence type="ECO:0000259" key="2">
    <source>
        <dbReference type="Pfam" id="PF09835"/>
    </source>
</evidence>
<evidence type="ECO:0000256" key="1">
    <source>
        <dbReference type="SAM" id="Phobius"/>
    </source>
</evidence>
<dbReference type="EMBL" id="JBHLWI010000037">
    <property type="protein sequence ID" value="MFC0263665.1"/>
    <property type="molecule type" value="Genomic_DNA"/>
</dbReference>
<keyword evidence="1" id="KW-0812">Transmembrane</keyword>
<dbReference type="Proteomes" id="UP001589797">
    <property type="component" value="Unassembled WGS sequence"/>
</dbReference>
<keyword evidence="1" id="KW-0472">Membrane</keyword>
<feature type="transmembrane region" description="Helical" evidence="1">
    <location>
        <begin position="119"/>
        <end position="145"/>
    </location>
</feature>
<comment type="caution">
    <text evidence="3">The sequence shown here is derived from an EMBL/GenBank/DDBJ whole genome shotgun (WGS) entry which is preliminary data.</text>
</comment>
<keyword evidence="1" id="KW-1133">Transmembrane helix</keyword>
<feature type="domain" description="DUF2062" evidence="2">
    <location>
        <begin position="15"/>
        <end position="152"/>
    </location>
</feature>
<keyword evidence="4" id="KW-1185">Reference proteome</keyword>
<reference evidence="3 4" key="1">
    <citation type="submission" date="2024-09" db="EMBL/GenBank/DDBJ databases">
        <authorList>
            <person name="Sun Q."/>
            <person name="Mori K."/>
        </authorList>
    </citation>
    <scope>NUCLEOTIDE SEQUENCE [LARGE SCALE GENOMIC DNA]</scope>
    <source>
        <strain evidence="3 4">CCM 7650</strain>
    </source>
</reference>
<dbReference type="PANTHER" id="PTHR35102">
    <property type="entry name" value="E3 UBIQUITIN-PROTEIN LIGASE"/>
    <property type="match status" value="1"/>
</dbReference>
<feature type="transmembrane region" description="Helical" evidence="1">
    <location>
        <begin position="30"/>
        <end position="53"/>
    </location>
</feature>
<dbReference type="PANTHER" id="PTHR35102:SF1">
    <property type="entry name" value="E3 UBIQUITIN-PROTEIN LIGASE"/>
    <property type="match status" value="1"/>
</dbReference>
<evidence type="ECO:0000313" key="4">
    <source>
        <dbReference type="Proteomes" id="UP001589797"/>
    </source>
</evidence>
<name>A0ABV6FUW4_9BACT</name>
<dbReference type="InterPro" id="IPR018639">
    <property type="entry name" value="DUF2062"/>
</dbReference>
<proteinExistence type="predicted"/>
<organism evidence="3 4">
    <name type="scientific">Fontibacter flavus</name>
    <dbReference type="NCBI Taxonomy" id="654838"/>
    <lineage>
        <taxon>Bacteria</taxon>
        <taxon>Pseudomonadati</taxon>
        <taxon>Bacteroidota</taxon>
        <taxon>Cytophagia</taxon>
        <taxon>Cytophagales</taxon>
        <taxon>Cyclobacteriaceae</taxon>
        <taxon>Fontibacter</taxon>
    </lineage>
</organism>
<evidence type="ECO:0000313" key="3">
    <source>
        <dbReference type="EMBL" id="MFC0263665.1"/>
    </source>
</evidence>
<gene>
    <name evidence="3" type="ORF">ACFFIP_13315</name>
</gene>
<protein>
    <submittedName>
        <fullName evidence="3">DUF2062 domain-containing protein</fullName>
    </submittedName>
</protein>
<feature type="transmembrane region" description="Helical" evidence="1">
    <location>
        <begin position="65"/>
        <end position="90"/>
    </location>
</feature>
<dbReference type="RefSeq" id="WP_382388150.1">
    <property type="nucleotide sequence ID" value="NZ_JBHLWI010000037.1"/>
</dbReference>